<dbReference type="InterPro" id="IPR010730">
    <property type="entry name" value="HET"/>
</dbReference>
<evidence type="ECO:0000313" key="3">
    <source>
        <dbReference type="Proteomes" id="UP000250266"/>
    </source>
</evidence>
<organism evidence="2 3">
    <name type="scientific">Lepidopterella palustris CBS 459.81</name>
    <dbReference type="NCBI Taxonomy" id="1314670"/>
    <lineage>
        <taxon>Eukaryota</taxon>
        <taxon>Fungi</taxon>
        <taxon>Dikarya</taxon>
        <taxon>Ascomycota</taxon>
        <taxon>Pezizomycotina</taxon>
        <taxon>Dothideomycetes</taxon>
        <taxon>Pleosporomycetidae</taxon>
        <taxon>Mytilinidiales</taxon>
        <taxon>Argynnaceae</taxon>
        <taxon>Lepidopterella</taxon>
    </lineage>
</organism>
<dbReference type="Proteomes" id="UP000250266">
    <property type="component" value="Unassembled WGS sequence"/>
</dbReference>
<sequence length="246" mass="28045">MRLLEFTNGGELCFAEFVGDSIPSYAILSHTWGPEDEEVTYKDLMKDAGKSKVGSTGYNKIQFCGKQAASHGIPYFWVDTCCIDKSSSAELSEAINSMYQWYCDAARCYVYLSDVSAHDFDANDRFSYSRWFTRGWTLQELIAPESVEFFSLEGELLGDKKSLKRQIHEITGIPVKVLQGSPLSQFTVEERMSWAAKRRTKRNEDEAYCLLGIFDIFMPLLYGEGREKAFIRLREKIDKLSSSTSL</sequence>
<dbReference type="PANTHER" id="PTHR10622:SF10">
    <property type="entry name" value="HET DOMAIN-CONTAINING PROTEIN"/>
    <property type="match status" value="1"/>
</dbReference>
<proteinExistence type="predicted"/>
<dbReference type="EMBL" id="KV746185">
    <property type="protein sequence ID" value="OCK72917.1"/>
    <property type="molecule type" value="Genomic_DNA"/>
</dbReference>
<dbReference type="PANTHER" id="PTHR10622">
    <property type="entry name" value="HET DOMAIN-CONTAINING PROTEIN"/>
    <property type="match status" value="1"/>
</dbReference>
<dbReference type="AlphaFoldDB" id="A0A8E2J860"/>
<evidence type="ECO:0000259" key="1">
    <source>
        <dbReference type="Pfam" id="PF06985"/>
    </source>
</evidence>
<dbReference type="OrthoDB" id="674604at2759"/>
<gene>
    <name evidence="2" type="ORF">K432DRAFT_314322</name>
</gene>
<feature type="domain" description="Heterokaryon incompatibility" evidence="1">
    <location>
        <begin position="25"/>
        <end position="120"/>
    </location>
</feature>
<reference evidence="2 3" key="1">
    <citation type="journal article" date="2016" name="Nat. Commun.">
        <title>Ectomycorrhizal ecology is imprinted in the genome of the dominant symbiotic fungus Cenococcum geophilum.</title>
        <authorList>
            <consortium name="DOE Joint Genome Institute"/>
            <person name="Peter M."/>
            <person name="Kohler A."/>
            <person name="Ohm R.A."/>
            <person name="Kuo A."/>
            <person name="Krutzmann J."/>
            <person name="Morin E."/>
            <person name="Arend M."/>
            <person name="Barry K.W."/>
            <person name="Binder M."/>
            <person name="Choi C."/>
            <person name="Clum A."/>
            <person name="Copeland A."/>
            <person name="Grisel N."/>
            <person name="Haridas S."/>
            <person name="Kipfer T."/>
            <person name="LaButti K."/>
            <person name="Lindquist E."/>
            <person name="Lipzen A."/>
            <person name="Maire R."/>
            <person name="Meier B."/>
            <person name="Mihaltcheva S."/>
            <person name="Molinier V."/>
            <person name="Murat C."/>
            <person name="Poggeler S."/>
            <person name="Quandt C.A."/>
            <person name="Sperisen C."/>
            <person name="Tritt A."/>
            <person name="Tisserant E."/>
            <person name="Crous P.W."/>
            <person name="Henrissat B."/>
            <person name="Nehls U."/>
            <person name="Egli S."/>
            <person name="Spatafora J.W."/>
            <person name="Grigoriev I.V."/>
            <person name="Martin F.M."/>
        </authorList>
    </citation>
    <scope>NUCLEOTIDE SEQUENCE [LARGE SCALE GENOMIC DNA]</scope>
    <source>
        <strain evidence="2 3">CBS 459.81</strain>
    </source>
</reference>
<dbReference type="Pfam" id="PF06985">
    <property type="entry name" value="HET"/>
    <property type="match status" value="1"/>
</dbReference>
<accession>A0A8E2J860</accession>
<keyword evidence="3" id="KW-1185">Reference proteome</keyword>
<name>A0A8E2J860_9PEZI</name>
<protein>
    <submittedName>
        <fullName evidence="2">HET-domain-containing protein</fullName>
    </submittedName>
</protein>
<evidence type="ECO:0000313" key="2">
    <source>
        <dbReference type="EMBL" id="OCK72917.1"/>
    </source>
</evidence>